<gene>
    <name evidence="3" type="ORF">SAMN04488135_109108</name>
</gene>
<dbReference type="NCBIfam" id="TIGR02791">
    <property type="entry name" value="VirB5"/>
    <property type="match status" value="1"/>
</dbReference>
<evidence type="ECO:0000313" key="3">
    <source>
        <dbReference type="EMBL" id="SHI11629.1"/>
    </source>
</evidence>
<sequence>MKVSAHLRSLTLAALPALVLPAHAQIPVTDAASIAARAAQHAESLAKYLEQIATLKGQLESLHRQYEALTGARNLGDILNNPAIRKSLPADVRSVLNSGDKSLGSIQRSVERIQGEERLSGDFSVDSQALTQRIENLSVRSKALFEQAQEGMQARMDQLDQLQTQINLAQDPKAIADLQARLQVEQANIHADQIRADLLSRQIEAEKALIEQQASKMARQTSLSVDAIRAPLPDMR</sequence>
<feature type="chain" id="PRO_5012612730" evidence="2">
    <location>
        <begin position="25"/>
        <end position="236"/>
    </location>
</feature>
<accession>A0A1M5YIC4</accession>
<dbReference type="Proteomes" id="UP000184226">
    <property type="component" value="Unassembled WGS sequence"/>
</dbReference>
<evidence type="ECO:0000256" key="2">
    <source>
        <dbReference type="SAM" id="SignalP"/>
    </source>
</evidence>
<dbReference type="STRING" id="658167.SAMN04488135_109108"/>
<protein>
    <submittedName>
        <fullName evidence="3">Type IV secretion system protein VirB5</fullName>
    </submittedName>
</protein>
<evidence type="ECO:0000256" key="1">
    <source>
        <dbReference type="SAM" id="Coils"/>
    </source>
</evidence>
<dbReference type="AlphaFoldDB" id="A0A1M5YIC4"/>
<dbReference type="EMBL" id="FQXE01000009">
    <property type="protein sequence ID" value="SHI11629.1"/>
    <property type="molecule type" value="Genomic_DNA"/>
</dbReference>
<keyword evidence="2" id="KW-0732">Signal</keyword>
<feature type="coiled-coil region" evidence="1">
    <location>
        <begin position="45"/>
        <end position="72"/>
    </location>
</feature>
<dbReference type="InterPro" id="IPR014158">
    <property type="entry name" value="T4SS_VirB5"/>
</dbReference>
<dbReference type="InterPro" id="IPR023220">
    <property type="entry name" value="T4SS_VirB5-domain"/>
</dbReference>
<dbReference type="Gene3D" id="1.20.58.430">
    <property type="entry name" value="Type IV secretion system, VirB5-domain"/>
    <property type="match status" value="1"/>
</dbReference>
<keyword evidence="1" id="KW-0175">Coiled coil</keyword>
<organism evidence="3 4">
    <name type="scientific">Pollutimonas bauzanensis</name>
    <dbReference type="NCBI Taxonomy" id="658167"/>
    <lineage>
        <taxon>Bacteria</taxon>
        <taxon>Pseudomonadati</taxon>
        <taxon>Pseudomonadota</taxon>
        <taxon>Betaproteobacteria</taxon>
        <taxon>Burkholderiales</taxon>
        <taxon>Alcaligenaceae</taxon>
        <taxon>Pollutimonas</taxon>
    </lineage>
</organism>
<feature type="signal peptide" evidence="2">
    <location>
        <begin position="1"/>
        <end position="24"/>
    </location>
</feature>
<name>A0A1M5YIC4_9BURK</name>
<dbReference type="CDD" id="cd14262">
    <property type="entry name" value="VirB5_like"/>
    <property type="match status" value="1"/>
</dbReference>
<proteinExistence type="predicted"/>
<evidence type="ECO:0000313" key="4">
    <source>
        <dbReference type="Proteomes" id="UP000184226"/>
    </source>
</evidence>
<dbReference type="Pfam" id="PF07996">
    <property type="entry name" value="T4SS"/>
    <property type="match status" value="1"/>
</dbReference>
<dbReference type="OrthoDB" id="9780974at2"/>
<reference evidence="3 4" key="1">
    <citation type="submission" date="2016-11" db="EMBL/GenBank/DDBJ databases">
        <authorList>
            <person name="Jaros S."/>
            <person name="Januszkiewicz K."/>
            <person name="Wedrychowicz H."/>
        </authorList>
    </citation>
    <scope>NUCLEOTIDE SEQUENCE [LARGE SCALE GENOMIC DNA]</scope>
    <source>
        <strain evidence="3 4">CGMCC 1.10190</strain>
    </source>
</reference>
<dbReference type="RefSeq" id="WP_073104843.1">
    <property type="nucleotide sequence ID" value="NZ_FQXE01000009.1"/>
</dbReference>
<dbReference type="SUPFAM" id="SSF101082">
    <property type="entry name" value="Typo IV secretion system protein TraC"/>
    <property type="match status" value="1"/>
</dbReference>
<keyword evidence="4" id="KW-1185">Reference proteome</keyword>